<dbReference type="GO" id="GO:0045116">
    <property type="term" value="P:protein neddylation"/>
    <property type="evidence" value="ECO:0007669"/>
    <property type="project" value="UniProtKB-UniRule"/>
</dbReference>
<evidence type="ECO:0000256" key="3">
    <source>
        <dbReference type="ARBA" id="ARBA00022840"/>
    </source>
</evidence>
<organism evidence="7 8">
    <name type="scientific">Zygotorulaspora mrakii</name>
    <name type="common">Zygosaccharomyces mrakii</name>
    <dbReference type="NCBI Taxonomy" id="42260"/>
    <lineage>
        <taxon>Eukaryota</taxon>
        <taxon>Fungi</taxon>
        <taxon>Dikarya</taxon>
        <taxon>Ascomycota</taxon>
        <taxon>Saccharomycotina</taxon>
        <taxon>Saccharomycetes</taxon>
        <taxon>Saccharomycetales</taxon>
        <taxon>Saccharomycetaceae</taxon>
        <taxon>Zygotorulaspora</taxon>
    </lineage>
</organism>
<evidence type="ECO:0000313" key="8">
    <source>
        <dbReference type="Proteomes" id="UP000509704"/>
    </source>
</evidence>
<reference evidence="7 8" key="1">
    <citation type="submission" date="2020-07" db="EMBL/GenBank/DDBJ databases">
        <title>The yeast mating-type switching endonuclease HO is a domesticated member of an unorthodox homing genetic element family.</title>
        <authorList>
            <person name="Coughlan A.Y."/>
            <person name="Lombardi L."/>
            <person name="Braun-Galleani S."/>
            <person name="Martos A.R."/>
            <person name="Galeote V."/>
            <person name="Bigey F."/>
            <person name="Dequin S."/>
            <person name="Byrne K.P."/>
            <person name="Wolfe K.H."/>
        </authorList>
    </citation>
    <scope>NUCLEOTIDE SEQUENCE [LARGE SCALE GENOMIC DNA]</scope>
    <source>
        <strain evidence="7 8">NRRL Y-6702</strain>
    </source>
</reference>
<evidence type="ECO:0000256" key="1">
    <source>
        <dbReference type="ARBA" id="ARBA00022741"/>
    </source>
</evidence>
<evidence type="ECO:0000256" key="4">
    <source>
        <dbReference type="PROSITE-ProRule" id="PRU10132"/>
    </source>
</evidence>
<dbReference type="PANTHER" id="PTHR10953">
    <property type="entry name" value="UBIQUITIN-ACTIVATING ENZYME E1"/>
    <property type="match status" value="1"/>
</dbReference>
<dbReference type="Gene3D" id="3.40.50.720">
    <property type="entry name" value="NAD(P)-binding Rossmann-like Domain"/>
    <property type="match status" value="1"/>
</dbReference>
<gene>
    <name evidence="7" type="ORF">HG535_0A02280</name>
</gene>
<dbReference type="InterPro" id="IPR045886">
    <property type="entry name" value="ThiF/MoeB/HesA"/>
</dbReference>
<dbReference type="GO" id="GO:0005634">
    <property type="term" value="C:nucleus"/>
    <property type="evidence" value="ECO:0007669"/>
    <property type="project" value="TreeGrafter"/>
</dbReference>
<dbReference type="GO" id="GO:0019781">
    <property type="term" value="F:NEDD8 activating enzyme activity"/>
    <property type="evidence" value="ECO:0007669"/>
    <property type="project" value="UniProtKB-UniRule"/>
</dbReference>
<dbReference type="EMBL" id="CP058604">
    <property type="protein sequence ID" value="QLG70290.1"/>
    <property type="molecule type" value="Genomic_DNA"/>
</dbReference>
<keyword evidence="1 5" id="KW-0547">Nucleotide-binding</keyword>
<dbReference type="AlphaFoldDB" id="A0A7H9AVB7"/>
<dbReference type="Pfam" id="PF00899">
    <property type="entry name" value="ThiF"/>
    <property type="match status" value="1"/>
</dbReference>
<dbReference type="KEGG" id="zmk:HG535_0A02280"/>
<dbReference type="GO" id="GO:0005737">
    <property type="term" value="C:cytoplasm"/>
    <property type="evidence" value="ECO:0007669"/>
    <property type="project" value="TreeGrafter"/>
</dbReference>
<keyword evidence="8" id="KW-1185">Reference proteome</keyword>
<dbReference type="GeneID" id="59233926"/>
<evidence type="ECO:0000256" key="2">
    <source>
        <dbReference type="ARBA" id="ARBA00022786"/>
    </source>
</evidence>
<dbReference type="UniPathway" id="UPA00885"/>
<dbReference type="RefSeq" id="XP_037142018.1">
    <property type="nucleotide sequence ID" value="XM_037286123.1"/>
</dbReference>
<comment type="function">
    <text evidence="5">Catalytic subunit of the dimeric E1 enzyme, which activates NEDD8.</text>
</comment>
<accession>A0A7H9AVB7</accession>
<dbReference type="InterPro" id="IPR023318">
    <property type="entry name" value="Ub_act_enz_dom_a_sf"/>
</dbReference>
<proteinExistence type="inferred from homology"/>
<comment type="catalytic activity">
    <reaction evidence="5">
        <text>ATP + [NEDD8 protein] + [E1 NEDD8-activating enzyme]-L-cysteine = AMP + diphosphate + [E1 NEDD8-activating enzyme]-S-[NEDD8 protein]-yl-L-cysteine.</text>
        <dbReference type="EC" id="6.2.1.64"/>
    </reaction>
</comment>
<dbReference type="InterPro" id="IPR033127">
    <property type="entry name" value="UBQ-activ_enz_E1_Cys_AS"/>
</dbReference>
<evidence type="ECO:0000313" key="7">
    <source>
        <dbReference type="EMBL" id="QLG70290.1"/>
    </source>
</evidence>
<comment type="pathway">
    <text evidence="5">Protein modification; protein neddylation.</text>
</comment>
<dbReference type="SUPFAM" id="SSF69572">
    <property type="entry name" value="Activating enzymes of the ubiquitin-like proteins"/>
    <property type="match status" value="1"/>
</dbReference>
<dbReference type="InterPro" id="IPR000594">
    <property type="entry name" value="ThiF_NAD_FAD-bd"/>
</dbReference>
<sequence>MIDCTVLVLGAGGLGCEILKNLAMLQVRNIHVVDLDTIELTNLNRQFLFTEYDIGKPKAEVAAKYINNWNEVRQMENKGYPEVIVTPYVRDLTLFPVEFFKQYQFVISGLDAIEPRRYVNKVLVQITRETHFEVCIPFIDGGTEGLKGHIKTIIPGITACWECSLDTLPLQQHSVPMCTVANNPRVLEHVIEYVATVECPDSELDNPEEAALVLERCFTRARKFDIDHRKLNMSYMLGVIKRIVPSVSTTNTIVAAACCNEVVKIYFDMVADYDNITNFIMINGADGFFMHKFKYERKPNCLVCSGL</sequence>
<dbReference type="EC" id="6.2.1.64" evidence="5"/>
<evidence type="ECO:0000259" key="6">
    <source>
        <dbReference type="Pfam" id="PF00899"/>
    </source>
</evidence>
<comment type="similarity">
    <text evidence="5">Belongs to the ubiquitin-activating E1 family. UBA3 subfamily.</text>
</comment>
<dbReference type="Gene3D" id="1.10.10.520">
    <property type="entry name" value="Ubiquitin activating enzymes (Uba3). Chain: B, domain 2"/>
    <property type="match status" value="1"/>
</dbReference>
<dbReference type="PROSITE" id="PS00865">
    <property type="entry name" value="UBIQUITIN_ACTIVAT_2"/>
    <property type="match status" value="1"/>
</dbReference>
<name>A0A7H9AVB7_ZYGMR</name>
<keyword evidence="2 5" id="KW-0833">Ubl conjugation pathway</keyword>
<feature type="domain" description="THIF-type NAD/FAD binding fold" evidence="6">
    <location>
        <begin position="4"/>
        <end position="302"/>
    </location>
</feature>
<feature type="active site" description="Glycyl thioester intermediate" evidence="4">
    <location>
        <position position="178"/>
    </location>
</feature>
<keyword evidence="5" id="KW-0436">Ligase</keyword>
<evidence type="ECO:0000256" key="5">
    <source>
        <dbReference type="RuleBase" id="RU368009"/>
    </source>
</evidence>
<protein>
    <recommendedName>
        <fullName evidence="5">NEDD8-activating enzyme E1 catalytic subunit</fullName>
        <ecNumber evidence="5">6.2.1.64</ecNumber>
    </recommendedName>
</protein>
<keyword evidence="3 5" id="KW-0067">ATP-binding</keyword>
<dbReference type="GO" id="GO:0005524">
    <property type="term" value="F:ATP binding"/>
    <property type="evidence" value="ECO:0007669"/>
    <property type="project" value="UniProtKB-UniRule"/>
</dbReference>
<dbReference type="InterPro" id="IPR035985">
    <property type="entry name" value="Ubiquitin-activating_enz"/>
</dbReference>
<dbReference type="PANTHER" id="PTHR10953:SF6">
    <property type="entry name" value="NEDD8-ACTIVATING ENZYME E1 CATALYTIC SUBUNIT"/>
    <property type="match status" value="1"/>
</dbReference>
<dbReference type="OrthoDB" id="10255449at2759"/>
<dbReference type="Proteomes" id="UP000509704">
    <property type="component" value="Chromosome 1"/>
</dbReference>